<dbReference type="InterPro" id="IPR001584">
    <property type="entry name" value="Integrase_cat-core"/>
</dbReference>
<gene>
    <name evidence="2" type="ORF">MTR67_044168</name>
</gene>
<evidence type="ECO:0000259" key="1">
    <source>
        <dbReference type="PROSITE" id="PS50994"/>
    </source>
</evidence>
<keyword evidence="3" id="KW-1185">Reference proteome</keyword>
<accession>A0AAF0UQ28</accession>
<evidence type="ECO:0000313" key="2">
    <source>
        <dbReference type="EMBL" id="WMV50783.1"/>
    </source>
</evidence>
<dbReference type="AlphaFoldDB" id="A0AAF0UQ28"/>
<dbReference type="Gene3D" id="3.30.420.10">
    <property type="entry name" value="Ribonuclease H-like superfamily/Ribonuclease H"/>
    <property type="match status" value="1"/>
</dbReference>
<dbReference type="GO" id="GO:0003676">
    <property type="term" value="F:nucleic acid binding"/>
    <property type="evidence" value="ECO:0007669"/>
    <property type="project" value="InterPro"/>
</dbReference>
<dbReference type="InterPro" id="IPR050951">
    <property type="entry name" value="Retrovirus_Pol_polyprotein"/>
</dbReference>
<evidence type="ECO:0000313" key="3">
    <source>
        <dbReference type="Proteomes" id="UP001234989"/>
    </source>
</evidence>
<dbReference type="SUPFAM" id="SSF53098">
    <property type="entry name" value="Ribonuclease H-like"/>
    <property type="match status" value="1"/>
</dbReference>
<dbReference type="InterPro" id="IPR012337">
    <property type="entry name" value="RNaseH-like_sf"/>
</dbReference>
<dbReference type="Proteomes" id="UP001234989">
    <property type="component" value="Chromosome 10"/>
</dbReference>
<organism evidence="2 3">
    <name type="scientific">Solanum verrucosum</name>
    <dbReference type="NCBI Taxonomy" id="315347"/>
    <lineage>
        <taxon>Eukaryota</taxon>
        <taxon>Viridiplantae</taxon>
        <taxon>Streptophyta</taxon>
        <taxon>Embryophyta</taxon>
        <taxon>Tracheophyta</taxon>
        <taxon>Spermatophyta</taxon>
        <taxon>Magnoliopsida</taxon>
        <taxon>eudicotyledons</taxon>
        <taxon>Gunneridae</taxon>
        <taxon>Pentapetalae</taxon>
        <taxon>asterids</taxon>
        <taxon>lamiids</taxon>
        <taxon>Solanales</taxon>
        <taxon>Solanaceae</taxon>
        <taxon>Solanoideae</taxon>
        <taxon>Solaneae</taxon>
        <taxon>Solanum</taxon>
    </lineage>
</organism>
<dbReference type="PANTHER" id="PTHR37984:SF5">
    <property type="entry name" value="PROTEIN NYNRIN-LIKE"/>
    <property type="match status" value="1"/>
</dbReference>
<feature type="domain" description="Integrase catalytic" evidence="1">
    <location>
        <begin position="1"/>
        <end position="61"/>
    </location>
</feature>
<dbReference type="PROSITE" id="PS50994">
    <property type="entry name" value="INTEGRASE"/>
    <property type="match status" value="1"/>
</dbReference>
<sequence length="151" mass="17077">MIRLHGVSLSIISNGGTQFTSQFRKSFQKGFGTCVKLSTVFHPQADGQTERIIQTLEDMLRASVIHFKGPELVHEAMENVRLIRERLKTAQSRQKSSVDFRRKDLEFDVDDWVYLKISPMKGVMRFGKKGKLSPLCFSLSSVEADRQGGGL</sequence>
<reference evidence="2" key="1">
    <citation type="submission" date="2023-08" db="EMBL/GenBank/DDBJ databases">
        <title>A de novo genome assembly of Solanum verrucosum Schlechtendal, a Mexican diploid species geographically isolated from the other diploid A-genome species in potato relatives.</title>
        <authorList>
            <person name="Hosaka K."/>
        </authorList>
    </citation>
    <scope>NUCLEOTIDE SEQUENCE</scope>
    <source>
        <tissue evidence="2">Young leaves</tissue>
    </source>
</reference>
<dbReference type="EMBL" id="CP133621">
    <property type="protein sequence ID" value="WMV50783.1"/>
    <property type="molecule type" value="Genomic_DNA"/>
</dbReference>
<name>A0AAF0UQ28_SOLVR</name>
<dbReference type="GO" id="GO:0015074">
    <property type="term" value="P:DNA integration"/>
    <property type="evidence" value="ECO:0007669"/>
    <property type="project" value="InterPro"/>
</dbReference>
<proteinExistence type="predicted"/>
<protein>
    <recommendedName>
        <fullName evidence="1">Integrase catalytic domain-containing protein</fullName>
    </recommendedName>
</protein>
<dbReference type="InterPro" id="IPR036397">
    <property type="entry name" value="RNaseH_sf"/>
</dbReference>
<dbReference type="PANTHER" id="PTHR37984">
    <property type="entry name" value="PROTEIN CBG26694"/>
    <property type="match status" value="1"/>
</dbReference>